<dbReference type="AlphaFoldDB" id="A0A4Y2VFR1"/>
<evidence type="ECO:0000313" key="2">
    <source>
        <dbReference type="Proteomes" id="UP000499080"/>
    </source>
</evidence>
<dbReference type="EMBL" id="BGPR01047128">
    <property type="protein sequence ID" value="GBO24139.1"/>
    <property type="molecule type" value="Genomic_DNA"/>
</dbReference>
<organism evidence="1 2">
    <name type="scientific">Araneus ventricosus</name>
    <name type="common">Orbweaver spider</name>
    <name type="synonym">Epeira ventricosa</name>
    <dbReference type="NCBI Taxonomy" id="182803"/>
    <lineage>
        <taxon>Eukaryota</taxon>
        <taxon>Metazoa</taxon>
        <taxon>Ecdysozoa</taxon>
        <taxon>Arthropoda</taxon>
        <taxon>Chelicerata</taxon>
        <taxon>Arachnida</taxon>
        <taxon>Araneae</taxon>
        <taxon>Araneomorphae</taxon>
        <taxon>Entelegynae</taxon>
        <taxon>Araneoidea</taxon>
        <taxon>Araneidae</taxon>
        <taxon>Araneus</taxon>
    </lineage>
</organism>
<comment type="caution">
    <text evidence="1">The sequence shown here is derived from an EMBL/GenBank/DDBJ whole genome shotgun (WGS) entry which is preliminary data.</text>
</comment>
<evidence type="ECO:0000313" key="1">
    <source>
        <dbReference type="EMBL" id="GBO24139.1"/>
    </source>
</evidence>
<dbReference type="Proteomes" id="UP000499080">
    <property type="component" value="Unassembled WGS sequence"/>
</dbReference>
<sequence>MLKSATNVAEQTRSLQNISSFKKSTRTHTHKNTICSAENSKRGALYVTPSLFTFSATQPPEIGAMAKITLLHHVTHEKATPLSGLTSLWMKKLRIQESTGTTEFLEYEYCSFT</sequence>
<gene>
    <name evidence="1" type="ORF">AVEN_121670_1</name>
</gene>
<protein>
    <submittedName>
        <fullName evidence="1">Uncharacterized protein</fullName>
    </submittedName>
</protein>
<accession>A0A4Y2VFR1</accession>
<reference evidence="1 2" key="1">
    <citation type="journal article" date="2019" name="Sci. Rep.">
        <title>Orb-weaving spider Araneus ventricosus genome elucidates the spidroin gene catalogue.</title>
        <authorList>
            <person name="Kono N."/>
            <person name="Nakamura H."/>
            <person name="Ohtoshi R."/>
            <person name="Moran D.A.P."/>
            <person name="Shinohara A."/>
            <person name="Yoshida Y."/>
            <person name="Fujiwara M."/>
            <person name="Mori M."/>
            <person name="Tomita M."/>
            <person name="Arakawa K."/>
        </authorList>
    </citation>
    <scope>NUCLEOTIDE SEQUENCE [LARGE SCALE GENOMIC DNA]</scope>
</reference>
<name>A0A4Y2VFR1_ARAVE</name>
<proteinExistence type="predicted"/>
<keyword evidence="2" id="KW-1185">Reference proteome</keyword>